<evidence type="ECO:0000256" key="3">
    <source>
        <dbReference type="PROSITE-ProRule" id="PRU00464"/>
    </source>
</evidence>
<dbReference type="EC" id="3.-.-.-" evidence="5"/>
<evidence type="ECO:0000259" key="4">
    <source>
        <dbReference type="PROSITE" id="PS51084"/>
    </source>
</evidence>
<feature type="active site" description="Tele-AMP-histidine intermediate" evidence="1">
    <location>
        <position position="100"/>
    </location>
</feature>
<evidence type="ECO:0000256" key="1">
    <source>
        <dbReference type="PIRSR" id="PIRSR601310-1"/>
    </source>
</evidence>
<protein>
    <submittedName>
        <fullName evidence="5">HIT-like protein</fullName>
        <ecNumber evidence="5">3.-.-.-</ecNumber>
    </submittedName>
</protein>
<dbReference type="Proteomes" id="UP000175744">
    <property type="component" value="Unassembled WGS sequence"/>
</dbReference>
<evidence type="ECO:0000313" key="6">
    <source>
        <dbReference type="Proteomes" id="UP000175744"/>
    </source>
</evidence>
<dbReference type="EMBL" id="LZFO01000004">
    <property type="protein sequence ID" value="OFI07186.1"/>
    <property type="molecule type" value="Genomic_DNA"/>
</dbReference>
<dbReference type="PROSITE" id="PS00892">
    <property type="entry name" value="HIT_1"/>
    <property type="match status" value="1"/>
</dbReference>
<reference evidence="5 6" key="1">
    <citation type="submission" date="2016-06" db="EMBL/GenBank/DDBJ databases">
        <title>Genome sequence of Clostridium acetireducens DSM 10703.</title>
        <authorList>
            <person name="Poehlein A."/>
            <person name="Fluechter S."/>
            <person name="Duerre P."/>
            <person name="Daniel R."/>
        </authorList>
    </citation>
    <scope>NUCLEOTIDE SEQUENCE [LARGE SCALE GENOMIC DNA]</scope>
    <source>
        <strain evidence="5 6">DSM 10703</strain>
    </source>
</reference>
<proteinExistence type="predicted"/>
<organism evidence="5 6">
    <name type="scientific">Clostridium acetireducens DSM 10703</name>
    <dbReference type="NCBI Taxonomy" id="1121290"/>
    <lineage>
        <taxon>Bacteria</taxon>
        <taxon>Bacillati</taxon>
        <taxon>Bacillota</taxon>
        <taxon>Clostridia</taxon>
        <taxon>Eubacteriales</taxon>
        <taxon>Clostridiaceae</taxon>
        <taxon>Clostridium</taxon>
    </lineage>
</organism>
<sequence>MSDCIFCKIVKGEIPSEKVYEDDIVYAFKDISPEAPVHVLIIPKKHISNLNELKQEDENIIAHVFMIAKKLVKEFKIDEKGYRIVTNCGEDGGQTVNHIHFHLLGGRVLQWPPG</sequence>
<dbReference type="PRINTS" id="PR00332">
    <property type="entry name" value="HISTRIAD"/>
</dbReference>
<dbReference type="InterPro" id="IPR036265">
    <property type="entry name" value="HIT-like_sf"/>
</dbReference>
<evidence type="ECO:0000256" key="2">
    <source>
        <dbReference type="PIRSR" id="PIRSR601310-3"/>
    </source>
</evidence>
<dbReference type="AlphaFoldDB" id="A0A1E8F164"/>
<dbReference type="GO" id="GO:0016787">
    <property type="term" value="F:hydrolase activity"/>
    <property type="evidence" value="ECO:0007669"/>
    <property type="project" value="UniProtKB-KW"/>
</dbReference>
<dbReference type="InterPro" id="IPR019808">
    <property type="entry name" value="Histidine_triad_CS"/>
</dbReference>
<keyword evidence="5" id="KW-0378">Hydrolase</keyword>
<dbReference type="InterPro" id="IPR001310">
    <property type="entry name" value="Histidine_triad_HIT"/>
</dbReference>
<name>A0A1E8F164_9CLOT</name>
<gene>
    <name evidence="5" type="ORF">CLOACE_03770</name>
</gene>
<dbReference type="PATRIC" id="fig|1121290.3.peg.383"/>
<dbReference type="CDD" id="cd01276">
    <property type="entry name" value="PKCI_related"/>
    <property type="match status" value="1"/>
</dbReference>
<feature type="domain" description="HIT" evidence="4">
    <location>
        <begin position="5"/>
        <end position="114"/>
    </location>
</feature>
<accession>A0A1E8F164</accession>
<dbReference type="Pfam" id="PF01230">
    <property type="entry name" value="HIT"/>
    <property type="match status" value="1"/>
</dbReference>
<dbReference type="RefSeq" id="WP_070109348.1">
    <property type="nucleotide sequence ID" value="NZ_LZFO01000004.1"/>
</dbReference>
<comment type="caution">
    <text evidence="5">The sequence shown here is derived from an EMBL/GenBank/DDBJ whole genome shotgun (WGS) entry which is preliminary data.</text>
</comment>
<dbReference type="PANTHER" id="PTHR23089">
    <property type="entry name" value="HISTIDINE TRIAD HIT PROTEIN"/>
    <property type="match status" value="1"/>
</dbReference>
<dbReference type="Gene3D" id="3.30.428.10">
    <property type="entry name" value="HIT-like"/>
    <property type="match status" value="1"/>
</dbReference>
<keyword evidence="6" id="KW-1185">Reference proteome</keyword>
<dbReference type="InterPro" id="IPR011146">
    <property type="entry name" value="HIT-like"/>
</dbReference>
<dbReference type="STRING" id="1121290.CLAOCE_03770"/>
<dbReference type="SUPFAM" id="SSF54197">
    <property type="entry name" value="HIT-like"/>
    <property type="match status" value="1"/>
</dbReference>
<dbReference type="PROSITE" id="PS51084">
    <property type="entry name" value="HIT_2"/>
    <property type="match status" value="1"/>
</dbReference>
<feature type="short sequence motif" description="Histidine triad motif" evidence="2 3">
    <location>
        <begin position="98"/>
        <end position="102"/>
    </location>
</feature>
<evidence type="ECO:0000313" key="5">
    <source>
        <dbReference type="EMBL" id="OFI07186.1"/>
    </source>
</evidence>
<dbReference type="OrthoDB" id="9784774at2"/>